<protein>
    <recommendedName>
        <fullName evidence="2">Retroviral polymerase SH3-like domain-containing protein</fullName>
    </recommendedName>
</protein>
<feature type="region of interest" description="Disordered" evidence="1">
    <location>
        <begin position="52"/>
        <end position="80"/>
    </location>
</feature>
<keyword evidence="4" id="KW-1185">Reference proteome</keyword>
<dbReference type="InterPro" id="IPR057670">
    <property type="entry name" value="SH3_retrovirus"/>
</dbReference>
<dbReference type="EMBL" id="JACGWO010000006">
    <property type="protein sequence ID" value="KAK4425894.1"/>
    <property type="molecule type" value="Genomic_DNA"/>
</dbReference>
<gene>
    <name evidence="3" type="ORF">Salat_1783400</name>
</gene>
<feature type="compositionally biased region" description="Acidic residues" evidence="1">
    <location>
        <begin position="54"/>
        <end position="66"/>
    </location>
</feature>
<dbReference type="AlphaFoldDB" id="A0AAE1Y9N5"/>
<proteinExistence type="predicted"/>
<comment type="caution">
    <text evidence="3">The sequence shown here is derived from an EMBL/GenBank/DDBJ whole genome shotgun (WGS) entry which is preliminary data.</text>
</comment>
<evidence type="ECO:0000313" key="4">
    <source>
        <dbReference type="Proteomes" id="UP001293254"/>
    </source>
</evidence>
<sequence>MVFLGYDENSKGYKCFDPIAKKVVVSRDMKFEEDASWNWNIQRGEKYCILPHLEEEENEQEVEGEDSTPSTPSSSEQPQRYRSIIDLYDATERINGDNLFCLFMNDEPLSFEEAIQEKKWVQAMEEEIHSIEKNDT</sequence>
<reference evidence="3" key="2">
    <citation type="journal article" date="2024" name="Plant">
        <title>Genomic evolution and insights into agronomic trait innovations of Sesamum species.</title>
        <authorList>
            <person name="Miao H."/>
            <person name="Wang L."/>
            <person name="Qu L."/>
            <person name="Liu H."/>
            <person name="Sun Y."/>
            <person name="Le M."/>
            <person name="Wang Q."/>
            <person name="Wei S."/>
            <person name="Zheng Y."/>
            <person name="Lin W."/>
            <person name="Duan Y."/>
            <person name="Cao H."/>
            <person name="Xiong S."/>
            <person name="Wang X."/>
            <person name="Wei L."/>
            <person name="Li C."/>
            <person name="Ma Q."/>
            <person name="Ju M."/>
            <person name="Zhao R."/>
            <person name="Li G."/>
            <person name="Mu C."/>
            <person name="Tian Q."/>
            <person name="Mei H."/>
            <person name="Zhang T."/>
            <person name="Gao T."/>
            <person name="Zhang H."/>
        </authorList>
    </citation>
    <scope>NUCLEOTIDE SEQUENCE</scope>
    <source>
        <strain evidence="3">3651</strain>
    </source>
</reference>
<dbReference type="Proteomes" id="UP001293254">
    <property type="component" value="Unassembled WGS sequence"/>
</dbReference>
<evidence type="ECO:0000256" key="1">
    <source>
        <dbReference type="SAM" id="MobiDB-lite"/>
    </source>
</evidence>
<reference evidence="3" key="1">
    <citation type="submission" date="2020-06" db="EMBL/GenBank/DDBJ databases">
        <authorList>
            <person name="Li T."/>
            <person name="Hu X."/>
            <person name="Zhang T."/>
            <person name="Song X."/>
            <person name="Zhang H."/>
            <person name="Dai N."/>
            <person name="Sheng W."/>
            <person name="Hou X."/>
            <person name="Wei L."/>
        </authorList>
    </citation>
    <scope>NUCLEOTIDE SEQUENCE</scope>
    <source>
        <strain evidence="3">3651</strain>
        <tissue evidence="3">Leaf</tissue>
    </source>
</reference>
<accession>A0AAE1Y9N5</accession>
<name>A0AAE1Y9N5_9LAMI</name>
<evidence type="ECO:0000313" key="3">
    <source>
        <dbReference type="EMBL" id="KAK4425894.1"/>
    </source>
</evidence>
<evidence type="ECO:0000259" key="2">
    <source>
        <dbReference type="Pfam" id="PF25597"/>
    </source>
</evidence>
<dbReference type="Pfam" id="PF25597">
    <property type="entry name" value="SH3_retrovirus"/>
    <property type="match status" value="1"/>
</dbReference>
<feature type="domain" description="Retroviral polymerase SH3-like" evidence="2">
    <location>
        <begin position="1"/>
        <end position="42"/>
    </location>
</feature>
<organism evidence="3 4">
    <name type="scientific">Sesamum alatum</name>
    <dbReference type="NCBI Taxonomy" id="300844"/>
    <lineage>
        <taxon>Eukaryota</taxon>
        <taxon>Viridiplantae</taxon>
        <taxon>Streptophyta</taxon>
        <taxon>Embryophyta</taxon>
        <taxon>Tracheophyta</taxon>
        <taxon>Spermatophyta</taxon>
        <taxon>Magnoliopsida</taxon>
        <taxon>eudicotyledons</taxon>
        <taxon>Gunneridae</taxon>
        <taxon>Pentapetalae</taxon>
        <taxon>asterids</taxon>
        <taxon>lamiids</taxon>
        <taxon>Lamiales</taxon>
        <taxon>Pedaliaceae</taxon>
        <taxon>Sesamum</taxon>
    </lineage>
</organism>